<evidence type="ECO:0000313" key="2">
    <source>
        <dbReference type="Proteomes" id="UP000005697"/>
    </source>
</evidence>
<name>F0F8U3_9BACT</name>
<protein>
    <submittedName>
        <fullName evidence="1">Uncharacterized protein</fullName>
    </submittedName>
</protein>
<accession>F0F8U3</accession>
<dbReference type="Proteomes" id="UP000005697">
    <property type="component" value="Unassembled WGS sequence"/>
</dbReference>
<sequence length="61" mass="7189">MYRLEIKACAQAGYDRPEADALAKDVRQKDKMRKMRIEAMPVHQSVFPSSTDDLFPHYRYL</sequence>
<comment type="caution">
    <text evidence="1">The sequence shown here is derived from an EMBL/GenBank/DDBJ whole genome shotgun (WGS) entry which is preliminary data.</text>
</comment>
<dbReference type="EMBL" id="AEWX01000027">
    <property type="protein sequence ID" value="EGC19470.1"/>
    <property type="molecule type" value="Genomic_DNA"/>
</dbReference>
<dbReference type="AlphaFoldDB" id="F0F8U3"/>
<reference evidence="1 2" key="1">
    <citation type="submission" date="2011-01" db="EMBL/GenBank/DDBJ databases">
        <authorList>
            <person name="Muzny D."/>
            <person name="Qin X."/>
            <person name="Deng J."/>
            <person name="Jiang H."/>
            <person name="Liu Y."/>
            <person name="Qu J."/>
            <person name="Song X.-Z."/>
            <person name="Zhang L."/>
            <person name="Thornton R."/>
            <person name="Coyle M."/>
            <person name="Francisco L."/>
            <person name="Jackson L."/>
            <person name="Javaid M."/>
            <person name="Korchina V."/>
            <person name="Kovar C."/>
            <person name="Mata R."/>
            <person name="Mathew T."/>
            <person name="Ngo R."/>
            <person name="Nguyen L."/>
            <person name="Nguyen N."/>
            <person name="Okwuonu G."/>
            <person name="Ongeri F."/>
            <person name="Pham C."/>
            <person name="Simmons D."/>
            <person name="Wilczek-Boney K."/>
            <person name="Hale W."/>
            <person name="Jakkamsetti A."/>
            <person name="Pham P."/>
            <person name="Ruth R."/>
            <person name="San Lucas F."/>
            <person name="Warren J."/>
            <person name="Zhang J."/>
            <person name="Zhao Z."/>
            <person name="Zhou C."/>
            <person name="Zhu D."/>
            <person name="Lee S."/>
            <person name="Bess C."/>
            <person name="Blankenburg K."/>
            <person name="Forbes L."/>
            <person name="Fu Q."/>
            <person name="Gubbala S."/>
            <person name="Hirani K."/>
            <person name="Jayaseelan J.C."/>
            <person name="Lara F."/>
            <person name="Munidasa M."/>
            <person name="Palculict T."/>
            <person name="Patil S."/>
            <person name="Pu L.-L."/>
            <person name="Saada N."/>
            <person name="Tang L."/>
            <person name="Weissenberger G."/>
            <person name="Zhu Y."/>
            <person name="Hemphill L."/>
            <person name="Shang Y."/>
            <person name="Youmans B."/>
            <person name="Ayvaz T."/>
            <person name="Ross M."/>
            <person name="Santibanez J."/>
            <person name="Aqrawi P."/>
            <person name="Gross S."/>
            <person name="Joshi V."/>
            <person name="Fowler G."/>
            <person name="Nazareth L."/>
            <person name="Reid J."/>
            <person name="Worley K."/>
            <person name="Petrosino J."/>
            <person name="Highlander S."/>
            <person name="Gibbs R."/>
        </authorList>
    </citation>
    <scope>NUCLEOTIDE SEQUENCE [LARGE SCALE GENOMIC DNA]</scope>
    <source>
        <strain evidence="1 2">DSM 16608</strain>
    </source>
</reference>
<dbReference type="HOGENOM" id="CLU_209808_0_0_10"/>
<proteinExistence type="predicted"/>
<evidence type="ECO:0000313" key="1">
    <source>
        <dbReference type="EMBL" id="EGC19470.1"/>
    </source>
</evidence>
<organism evidence="1 2">
    <name type="scientific">Prevotella multiformis DSM 16608</name>
    <dbReference type="NCBI Taxonomy" id="888743"/>
    <lineage>
        <taxon>Bacteria</taxon>
        <taxon>Pseudomonadati</taxon>
        <taxon>Bacteroidota</taxon>
        <taxon>Bacteroidia</taxon>
        <taxon>Bacteroidales</taxon>
        <taxon>Prevotellaceae</taxon>
        <taxon>Prevotella</taxon>
    </lineage>
</organism>
<gene>
    <name evidence="1" type="ORF">HMPREF9141_2010</name>
</gene>
<keyword evidence="2" id="KW-1185">Reference proteome</keyword>